<feature type="non-terminal residue" evidence="1">
    <location>
        <position position="401"/>
    </location>
</feature>
<gene>
    <name evidence="1" type="ORF">EV182_005621</name>
</gene>
<name>A0ACC1HQP8_9FUNG</name>
<dbReference type="Proteomes" id="UP001145114">
    <property type="component" value="Unassembled WGS sequence"/>
</dbReference>
<sequence length="401" mass="45932">MLDNVGYVAKPNPEVFVITKRKFHNVLQGVAPDIPENHLTEQDMDLWLEWCKSNFDRYWGHKGGVVERTDVIIIDDPQVTGIIPEIKRVNPRCRIIYRSHIEIRSDLVAIEGSMQNKVWNFLYQFIGLADMFISHPVAGFVPPYVKRSRVVLMPAATDQLDGLNKPLSDADIQYYRAVFNRFCEDQCTPQLRRNSNYFIQVSRFDPSKGIPDAIKAYLLFKQRCLKENMAEETIPQMVVCGVGSIDDPDGNVVYNAAVAQVCSPGYGIVRNDTCIARLPHCDQALNSLMRGATAALQLSYREGFEVKVTEALMKHVPVIAYRSGGIPLQLDHEVTGYLVERGNVEEVAKHMYDIYMDDALHQRLISNMRKRSQMEKRQEYYTPFQSVNWLYLVTRLAYKGK</sequence>
<reference evidence="1" key="1">
    <citation type="submission" date="2022-06" db="EMBL/GenBank/DDBJ databases">
        <title>Phylogenomic reconstructions and comparative analyses of Kickxellomycotina fungi.</title>
        <authorList>
            <person name="Reynolds N.K."/>
            <person name="Stajich J.E."/>
            <person name="Barry K."/>
            <person name="Grigoriev I.V."/>
            <person name="Crous P."/>
            <person name="Smith M.E."/>
        </authorList>
    </citation>
    <scope>NUCLEOTIDE SEQUENCE</scope>
    <source>
        <strain evidence="1">RSA 2271</strain>
    </source>
</reference>
<evidence type="ECO:0000313" key="2">
    <source>
        <dbReference type="Proteomes" id="UP001145114"/>
    </source>
</evidence>
<keyword evidence="2" id="KW-1185">Reference proteome</keyword>
<accession>A0ACC1HQP8</accession>
<protein>
    <submittedName>
        <fullName evidence="1">Uncharacterized protein</fullName>
    </submittedName>
</protein>
<evidence type="ECO:0000313" key="1">
    <source>
        <dbReference type="EMBL" id="KAJ1677695.1"/>
    </source>
</evidence>
<dbReference type="EMBL" id="JAMZIH010002058">
    <property type="protein sequence ID" value="KAJ1677695.1"/>
    <property type="molecule type" value="Genomic_DNA"/>
</dbReference>
<proteinExistence type="predicted"/>
<comment type="caution">
    <text evidence="1">The sequence shown here is derived from an EMBL/GenBank/DDBJ whole genome shotgun (WGS) entry which is preliminary data.</text>
</comment>
<organism evidence="1 2">
    <name type="scientific">Spiromyces aspiralis</name>
    <dbReference type="NCBI Taxonomy" id="68401"/>
    <lineage>
        <taxon>Eukaryota</taxon>
        <taxon>Fungi</taxon>
        <taxon>Fungi incertae sedis</taxon>
        <taxon>Zoopagomycota</taxon>
        <taxon>Kickxellomycotina</taxon>
        <taxon>Kickxellomycetes</taxon>
        <taxon>Kickxellales</taxon>
        <taxon>Kickxellaceae</taxon>
        <taxon>Spiromyces</taxon>
    </lineage>
</organism>